<sequence length="126" mass="14613">MNTELDYWLEKLRHERWTLHGGPDLKRPEWLAAHYAWQDCADVVIIRSETSAVAFRTPTDENTDVLNPEYVTWVYGDDKSAVWVLRAALSLPRPGSQHESIQWMKAPPMCRISPEGRVPVTMRPLR</sequence>
<proteinExistence type="predicted"/>
<evidence type="ECO:0000313" key="1">
    <source>
        <dbReference type="EMBL" id="OLF04707.1"/>
    </source>
</evidence>
<accession>A0A7Z0WD89</accession>
<name>A0A7Z0WD89_9PSEU</name>
<organism evidence="1 2">
    <name type="scientific">Actinophytocola xinjiangensis</name>
    <dbReference type="NCBI Taxonomy" id="485602"/>
    <lineage>
        <taxon>Bacteria</taxon>
        <taxon>Bacillati</taxon>
        <taxon>Actinomycetota</taxon>
        <taxon>Actinomycetes</taxon>
        <taxon>Pseudonocardiales</taxon>
        <taxon>Pseudonocardiaceae</taxon>
    </lineage>
</organism>
<comment type="caution">
    <text evidence="1">The sequence shown here is derived from an EMBL/GenBank/DDBJ whole genome shotgun (WGS) entry which is preliminary data.</text>
</comment>
<dbReference type="RefSeq" id="WP_075138220.1">
    <property type="nucleotide sequence ID" value="NZ_MSIF01000039.1"/>
</dbReference>
<protein>
    <submittedName>
        <fullName evidence="1">Uncharacterized protein</fullName>
    </submittedName>
</protein>
<gene>
    <name evidence="1" type="ORF">BLA60_39490</name>
</gene>
<reference evidence="1 2" key="1">
    <citation type="submission" date="2016-12" db="EMBL/GenBank/DDBJ databases">
        <title>The draft genome sequence of Actinophytocola xinjiangensis.</title>
        <authorList>
            <person name="Wang W."/>
            <person name="Yuan L."/>
        </authorList>
    </citation>
    <scope>NUCLEOTIDE SEQUENCE [LARGE SCALE GENOMIC DNA]</scope>
    <source>
        <strain evidence="1 2">CGMCC 4.4663</strain>
    </source>
</reference>
<dbReference type="Proteomes" id="UP000185696">
    <property type="component" value="Unassembled WGS sequence"/>
</dbReference>
<dbReference type="AlphaFoldDB" id="A0A7Z0WD89"/>
<keyword evidence="2" id="KW-1185">Reference proteome</keyword>
<evidence type="ECO:0000313" key="2">
    <source>
        <dbReference type="Proteomes" id="UP000185696"/>
    </source>
</evidence>
<dbReference type="EMBL" id="MSIF01000039">
    <property type="protein sequence ID" value="OLF04707.1"/>
    <property type="molecule type" value="Genomic_DNA"/>
</dbReference>